<dbReference type="PANTHER" id="PTHR43767">
    <property type="entry name" value="LONG-CHAIN-FATTY-ACID--COA LIGASE"/>
    <property type="match status" value="1"/>
</dbReference>
<dbReference type="InterPro" id="IPR000873">
    <property type="entry name" value="AMP-dep_synth/lig_dom"/>
</dbReference>
<dbReference type="Proteomes" id="UP001204562">
    <property type="component" value="Unassembled WGS sequence"/>
</dbReference>
<dbReference type="Pfam" id="PF00501">
    <property type="entry name" value="AMP-binding"/>
    <property type="match status" value="1"/>
</dbReference>
<dbReference type="InterPro" id="IPR020845">
    <property type="entry name" value="AMP-binding_CS"/>
</dbReference>
<feature type="domain" description="AMP-dependent synthetase/ligase" evidence="1">
    <location>
        <begin position="11"/>
        <end position="346"/>
    </location>
</feature>
<sequence>MELFALSDREPGRLLAVTDADEHLSCGDLSAASEALARAIGGHVLVFLLCENTPGTLLGYLGCLRCGAVPLLLDAHIAPGLLKGLAETYRPAFYYAPCDLPKETRAVLPQAAPVLELHGSLLLSGSVEGPAIHPDLALLLTTSGSTGSPKLVRLSGKNLDANARSIAEYLNLGEDERPITTLPMSYSYGMSIVNSHLLVGAPLLLTRHSVMERSFWDRVDREGATSLAGVPYTYQMFHRLGLISMNLPRLRTLTQAGGKLSLELHREFAAWAMGTGRQFFVMYGQTEAAPRMGYLPANRAVEKCGSMGVPIPGGSFWLEDADGAEIKTPDATGELVYRGDNVAMGYAQCAEDLSKGDEWGGLLRTGDMAYRDRDGFYYIVGRKKRFVKLFGNRVNLDEVERLLTARFPDVQFACVGRDDLLGIYTVSNSPAIPSQALMYLAEQMHLPSRVLRVYPVAIIPQNEAGKTLYTKLPIDGPR</sequence>
<protein>
    <submittedName>
        <fullName evidence="2">AMP-binding protein</fullName>
    </submittedName>
</protein>
<dbReference type="PROSITE" id="PS00455">
    <property type="entry name" value="AMP_BINDING"/>
    <property type="match status" value="1"/>
</dbReference>
<evidence type="ECO:0000313" key="3">
    <source>
        <dbReference type="Proteomes" id="UP001204562"/>
    </source>
</evidence>
<dbReference type="SUPFAM" id="SSF56801">
    <property type="entry name" value="Acetyl-CoA synthetase-like"/>
    <property type="match status" value="1"/>
</dbReference>
<dbReference type="EMBL" id="JANFYS010000030">
    <property type="protein sequence ID" value="MCQ4771404.1"/>
    <property type="molecule type" value="Genomic_DNA"/>
</dbReference>
<organism evidence="2 3">
    <name type="scientific">Intestinimonas massiliensis</name>
    <name type="common">ex Afouda et al. 2020</name>
    <dbReference type="NCBI Taxonomy" id="1673721"/>
    <lineage>
        <taxon>Bacteria</taxon>
        <taxon>Bacillati</taxon>
        <taxon>Bacillota</taxon>
        <taxon>Clostridia</taxon>
        <taxon>Eubacteriales</taxon>
        <taxon>Intestinimonas</taxon>
    </lineage>
</organism>
<comment type="caution">
    <text evidence="2">The sequence shown here is derived from an EMBL/GenBank/DDBJ whole genome shotgun (WGS) entry which is preliminary data.</text>
</comment>
<gene>
    <name evidence="2" type="ORF">NE579_13220</name>
</gene>
<proteinExistence type="predicted"/>
<accession>A0AAW5JTY1</accession>
<dbReference type="AlphaFoldDB" id="A0AAW5JTY1"/>
<dbReference type="PANTHER" id="PTHR43767:SF1">
    <property type="entry name" value="NONRIBOSOMAL PEPTIDE SYNTHASE PES1 (EUROFUNG)-RELATED"/>
    <property type="match status" value="1"/>
</dbReference>
<name>A0AAW5JTY1_9FIRM</name>
<dbReference type="Gene3D" id="3.40.50.12780">
    <property type="entry name" value="N-terminal domain of ligase-like"/>
    <property type="match status" value="1"/>
</dbReference>
<dbReference type="InterPro" id="IPR042099">
    <property type="entry name" value="ANL_N_sf"/>
</dbReference>
<reference evidence="2" key="1">
    <citation type="submission" date="2022-06" db="EMBL/GenBank/DDBJ databases">
        <title>Isolation of gut microbiota from human fecal samples.</title>
        <authorList>
            <person name="Pamer E.G."/>
            <person name="Barat B."/>
            <person name="Waligurski E."/>
            <person name="Medina S."/>
            <person name="Paddock L."/>
            <person name="Mostad J."/>
        </authorList>
    </citation>
    <scope>NUCLEOTIDE SEQUENCE</scope>
    <source>
        <strain evidence="2">DFI.9.91</strain>
    </source>
</reference>
<evidence type="ECO:0000313" key="2">
    <source>
        <dbReference type="EMBL" id="MCQ4771404.1"/>
    </source>
</evidence>
<evidence type="ECO:0000259" key="1">
    <source>
        <dbReference type="Pfam" id="PF00501"/>
    </source>
</evidence>
<dbReference type="RefSeq" id="WP_256304585.1">
    <property type="nucleotide sequence ID" value="NZ_JANFYS010000030.1"/>
</dbReference>
<dbReference type="InterPro" id="IPR050237">
    <property type="entry name" value="ATP-dep_AMP-bd_enzyme"/>
</dbReference>